<name>A0A517ZFW6_9PLAN</name>
<dbReference type="RefSeq" id="WP_145372710.1">
    <property type="nucleotide sequence ID" value="NZ_CP036275.1"/>
</dbReference>
<dbReference type="InterPro" id="IPR003374">
    <property type="entry name" value="ApbE-like_sf"/>
</dbReference>
<accession>A0A517ZFW6</accession>
<dbReference type="EMBL" id="CP036275">
    <property type="protein sequence ID" value="QDU41380.1"/>
    <property type="molecule type" value="Genomic_DNA"/>
</dbReference>
<proteinExistence type="predicted"/>
<dbReference type="PANTHER" id="PTHR30040:SF2">
    <property type="entry name" value="FAD:PROTEIN FMN TRANSFERASE"/>
    <property type="match status" value="1"/>
</dbReference>
<dbReference type="EC" id="2.7.1.180" evidence="2"/>
<evidence type="ECO:0000256" key="7">
    <source>
        <dbReference type="ARBA" id="ARBA00022827"/>
    </source>
</evidence>
<evidence type="ECO:0000256" key="3">
    <source>
        <dbReference type="ARBA" id="ARBA00016337"/>
    </source>
</evidence>
<keyword evidence="5" id="KW-0808">Transferase</keyword>
<dbReference type="Gene3D" id="3.10.520.10">
    <property type="entry name" value="ApbE-like domains"/>
    <property type="match status" value="1"/>
</dbReference>
<keyword evidence="12" id="KW-1185">Reference proteome</keyword>
<organism evidence="11 12">
    <name type="scientific">Maioricimonas rarisocia</name>
    <dbReference type="NCBI Taxonomy" id="2528026"/>
    <lineage>
        <taxon>Bacteria</taxon>
        <taxon>Pseudomonadati</taxon>
        <taxon>Planctomycetota</taxon>
        <taxon>Planctomycetia</taxon>
        <taxon>Planctomycetales</taxon>
        <taxon>Planctomycetaceae</taxon>
        <taxon>Maioricimonas</taxon>
    </lineage>
</organism>
<keyword evidence="11" id="KW-0449">Lipoprotein</keyword>
<dbReference type="GO" id="GO:0016740">
    <property type="term" value="F:transferase activity"/>
    <property type="evidence" value="ECO:0007669"/>
    <property type="project" value="UniProtKB-KW"/>
</dbReference>
<evidence type="ECO:0000256" key="6">
    <source>
        <dbReference type="ARBA" id="ARBA00022723"/>
    </source>
</evidence>
<sequence>MNRPDDPNRRDFLTGRAVRRKVEQAGDALADAIVDAGEHRPVPVGHDTIRLQTRAMACEWSVVMNPGVPREVMAASDALSLVHGLEAQMTVYRDDSELSRLNRTAHESPQSVEPGLLSLLLACDELAEMTGGAFDATSGPLIALWRRCREEGRIPTQDEIDDTREITGMQRVRLDADAGTASYEREGVELNLGAVGKGYAIDRAVEHLRGEEMADFLVHGGYSSLYAAGDHYGQGGWPVGIRNPLFTERRYATLLLADEGMSTSGSNIQYFRYEGKRYGHILDPRTGWPAEGLLSVTVVAPTATEADALSTAFYVMGLEKALEYCDNHRSVGAILIPAPQRGRALEPVVRNIAEDRLFFVAADADTTIE</sequence>
<dbReference type="SUPFAM" id="SSF143631">
    <property type="entry name" value="ApbE-like"/>
    <property type="match status" value="1"/>
</dbReference>
<dbReference type="Proteomes" id="UP000320496">
    <property type="component" value="Chromosome"/>
</dbReference>
<keyword evidence="7" id="KW-0274">FAD</keyword>
<evidence type="ECO:0000256" key="5">
    <source>
        <dbReference type="ARBA" id="ARBA00022679"/>
    </source>
</evidence>
<evidence type="ECO:0000256" key="10">
    <source>
        <dbReference type="ARBA" id="ARBA00048540"/>
    </source>
</evidence>
<keyword evidence="8" id="KW-0460">Magnesium</keyword>
<dbReference type="AlphaFoldDB" id="A0A517ZFW6"/>
<evidence type="ECO:0000256" key="1">
    <source>
        <dbReference type="ARBA" id="ARBA00001946"/>
    </source>
</evidence>
<dbReference type="InterPro" id="IPR024932">
    <property type="entry name" value="ApbE"/>
</dbReference>
<evidence type="ECO:0000313" key="12">
    <source>
        <dbReference type="Proteomes" id="UP000320496"/>
    </source>
</evidence>
<dbReference type="KEGG" id="mri:Mal4_57470"/>
<keyword evidence="6" id="KW-0479">Metal-binding</keyword>
<evidence type="ECO:0000313" key="11">
    <source>
        <dbReference type="EMBL" id="QDU41380.1"/>
    </source>
</evidence>
<evidence type="ECO:0000256" key="2">
    <source>
        <dbReference type="ARBA" id="ARBA00011955"/>
    </source>
</evidence>
<keyword evidence="4" id="KW-0285">Flavoprotein</keyword>
<reference evidence="11 12" key="1">
    <citation type="submission" date="2019-02" db="EMBL/GenBank/DDBJ databases">
        <title>Deep-cultivation of Planctomycetes and their phenomic and genomic characterization uncovers novel biology.</title>
        <authorList>
            <person name="Wiegand S."/>
            <person name="Jogler M."/>
            <person name="Boedeker C."/>
            <person name="Pinto D."/>
            <person name="Vollmers J."/>
            <person name="Rivas-Marin E."/>
            <person name="Kohn T."/>
            <person name="Peeters S.H."/>
            <person name="Heuer A."/>
            <person name="Rast P."/>
            <person name="Oberbeckmann S."/>
            <person name="Bunk B."/>
            <person name="Jeske O."/>
            <person name="Meyerdierks A."/>
            <person name="Storesund J.E."/>
            <person name="Kallscheuer N."/>
            <person name="Luecker S."/>
            <person name="Lage O.M."/>
            <person name="Pohl T."/>
            <person name="Merkel B.J."/>
            <person name="Hornburger P."/>
            <person name="Mueller R.-W."/>
            <person name="Bruemmer F."/>
            <person name="Labrenz M."/>
            <person name="Spormann A.M."/>
            <person name="Op den Camp H."/>
            <person name="Overmann J."/>
            <person name="Amann R."/>
            <person name="Jetten M.S.M."/>
            <person name="Mascher T."/>
            <person name="Medema M.H."/>
            <person name="Devos D.P."/>
            <person name="Kaster A.-K."/>
            <person name="Ovreas L."/>
            <person name="Rohde M."/>
            <person name="Galperin M.Y."/>
            <person name="Jogler C."/>
        </authorList>
    </citation>
    <scope>NUCLEOTIDE SEQUENCE [LARGE SCALE GENOMIC DNA]</scope>
    <source>
        <strain evidence="11 12">Mal4</strain>
    </source>
</reference>
<comment type="catalytic activity">
    <reaction evidence="10">
        <text>L-threonyl-[protein] + FAD = FMN-L-threonyl-[protein] + AMP + H(+)</text>
        <dbReference type="Rhea" id="RHEA:36847"/>
        <dbReference type="Rhea" id="RHEA-COMP:11060"/>
        <dbReference type="Rhea" id="RHEA-COMP:11061"/>
        <dbReference type="ChEBI" id="CHEBI:15378"/>
        <dbReference type="ChEBI" id="CHEBI:30013"/>
        <dbReference type="ChEBI" id="CHEBI:57692"/>
        <dbReference type="ChEBI" id="CHEBI:74257"/>
        <dbReference type="ChEBI" id="CHEBI:456215"/>
        <dbReference type="EC" id="2.7.1.180"/>
    </reaction>
</comment>
<dbReference type="OrthoDB" id="9778595at2"/>
<gene>
    <name evidence="11" type="primary">apbE_3</name>
    <name evidence="11" type="ORF">Mal4_57470</name>
</gene>
<dbReference type="PANTHER" id="PTHR30040">
    <property type="entry name" value="THIAMINE BIOSYNTHESIS LIPOPROTEIN APBE"/>
    <property type="match status" value="1"/>
</dbReference>
<comment type="cofactor">
    <cofactor evidence="1">
        <name>Mg(2+)</name>
        <dbReference type="ChEBI" id="CHEBI:18420"/>
    </cofactor>
</comment>
<evidence type="ECO:0000256" key="9">
    <source>
        <dbReference type="ARBA" id="ARBA00031306"/>
    </source>
</evidence>
<protein>
    <recommendedName>
        <fullName evidence="3">FAD:protein FMN transferase</fullName>
        <ecNumber evidence="2">2.7.1.180</ecNumber>
    </recommendedName>
    <alternativeName>
        <fullName evidence="9">Flavin transferase</fullName>
    </alternativeName>
</protein>
<dbReference type="Pfam" id="PF02424">
    <property type="entry name" value="ApbE"/>
    <property type="match status" value="1"/>
</dbReference>
<evidence type="ECO:0000256" key="8">
    <source>
        <dbReference type="ARBA" id="ARBA00022842"/>
    </source>
</evidence>
<evidence type="ECO:0000256" key="4">
    <source>
        <dbReference type="ARBA" id="ARBA00022630"/>
    </source>
</evidence>
<dbReference type="GO" id="GO:0046872">
    <property type="term" value="F:metal ion binding"/>
    <property type="evidence" value="ECO:0007669"/>
    <property type="project" value="UniProtKB-KW"/>
</dbReference>